<evidence type="ECO:0000256" key="2">
    <source>
        <dbReference type="ARBA" id="ARBA00022737"/>
    </source>
</evidence>
<evidence type="ECO:0000313" key="5">
    <source>
        <dbReference type="EMBL" id="MBF4376675.1"/>
    </source>
</evidence>
<keyword evidence="2" id="KW-0677">Repeat</keyword>
<dbReference type="EMBL" id="RDOM01000191">
    <property type="protein sequence ID" value="MBF4274326.1"/>
    <property type="molecule type" value="Genomic_DNA"/>
</dbReference>
<dbReference type="Proteomes" id="UP000726136">
    <property type="component" value="Unassembled WGS sequence"/>
</dbReference>
<dbReference type="CDD" id="cd04647">
    <property type="entry name" value="LbH_MAT_like"/>
    <property type="match status" value="1"/>
</dbReference>
<dbReference type="InterPro" id="IPR051159">
    <property type="entry name" value="Hexapeptide_acetyltransf"/>
</dbReference>
<evidence type="ECO:0000313" key="4">
    <source>
        <dbReference type="EMBL" id="MBF4274326.1"/>
    </source>
</evidence>
<sequence>MNMSGFSFIEKLRNKIRIKPNNHIQVGKNTRIRYCDIHVNGKNNHLIIHDGANLKGVSIELNGENCTLEIGTNCVIGENCFFSCRERNTQLFIGDNCMFSRNVKIMTSDGHDILRDGKRINLAKSIYIGSRVWLADNVTVLKGVSIGNGSIVGINSTVTHSVADNSAAAGNPARVIADSIVWQEELTF</sequence>
<dbReference type="SUPFAM" id="SSF51161">
    <property type="entry name" value="Trimeric LpxA-like enzymes"/>
    <property type="match status" value="1"/>
</dbReference>
<dbReference type="EMBL" id="RDPI01001009">
    <property type="protein sequence ID" value="MBF4376675.1"/>
    <property type="molecule type" value="Genomic_DNA"/>
</dbReference>
<gene>
    <name evidence="3" type="ORF">DYL72_06595</name>
    <name evidence="4" type="ORF">EAY07_20395</name>
    <name evidence="5" type="ORF">EAY46_27225</name>
</gene>
<proteinExistence type="predicted"/>
<dbReference type="GO" id="GO:0016746">
    <property type="term" value="F:acyltransferase activity"/>
    <property type="evidence" value="ECO:0007669"/>
    <property type="project" value="UniProtKB-KW"/>
</dbReference>
<evidence type="ECO:0000313" key="8">
    <source>
        <dbReference type="Proteomes" id="UP000726136"/>
    </source>
</evidence>
<name>A0A290Q080_VIBAN</name>
<protein>
    <submittedName>
        <fullName evidence="4">Acyltransferase</fullName>
    </submittedName>
</protein>
<evidence type="ECO:0000256" key="1">
    <source>
        <dbReference type="ARBA" id="ARBA00022679"/>
    </source>
</evidence>
<evidence type="ECO:0000313" key="6">
    <source>
        <dbReference type="Proteomes" id="UP000256923"/>
    </source>
</evidence>
<dbReference type="Proteomes" id="UP000722957">
    <property type="component" value="Unassembled WGS sequence"/>
</dbReference>
<keyword evidence="8" id="KW-1185">Reference proteome</keyword>
<evidence type="ECO:0000313" key="7">
    <source>
        <dbReference type="Proteomes" id="UP000722957"/>
    </source>
</evidence>
<dbReference type="EMBL" id="CP034672">
    <property type="protein sequence ID" value="AZS24766.1"/>
    <property type="molecule type" value="Genomic_DNA"/>
</dbReference>
<dbReference type="Proteomes" id="UP000256923">
    <property type="component" value="Chromosome 1"/>
</dbReference>
<dbReference type="AlphaFoldDB" id="A0A290Q080"/>
<organism evidence="4 7">
    <name type="scientific">Vibrio anguillarum</name>
    <name type="common">Listonella anguillarum</name>
    <dbReference type="NCBI Taxonomy" id="55601"/>
    <lineage>
        <taxon>Bacteria</taxon>
        <taxon>Pseudomonadati</taxon>
        <taxon>Pseudomonadota</taxon>
        <taxon>Gammaproteobacteria</taxon>
        <taxon>Vibrionales</taxon>
        <taxon>Vibrionaceae</taxon>
        <taxon>Vibrio</taxon>
    </lineage>
</organism>
<accession>A0A290Q080</accession>
<dbReference type="PROSITE" id="PS00101">
    <property type="entry name" value="HEXAPEP_TRANSFERASES"/>
    <property type="match status" value="1"/>
</dbReference>
<dbReference type="Gene3D" id="2.160.10.10">
    <property type="entry name" value="Hexapeptide repeat proteins"/>
    <property type="match status" value="1"/>
</dbReference>
<dbReference type="PANTHER" id="PTHR23416">
    <property type="entry name" value="SIALIC ACID SYNTHASE-RELATED"/>
    <property type="match status" value="1"/>
</dbReference>
<keyword evidence="4" id="KW-0012">Acyltransferase</keyword>
<keyword evidence="1 3" id="KW-0808">Transferase</keyword>
<evidence type="ECO:0000313" key="3">
    <source>
        <dbReference type="EMBL" id="AZS24766.1"/>
    </source>
</evidence>
<reference evidence="7 8" key="2">
    <citation type="journal article" date="2021" name="PeerJ">
        <title>Analysis of 44 Vibrio anguillarum genomes reveals high genetic diversity.</title>
        <authorList>
            <person name="Hansen M.J."/>
            <person name="Dalsgaard I."/>
        </authorList>
    </citation>
    <scope>NUCLEOTIDE SEQUENCE [LARGE SCALE GENOMIC DNA]</scope>
    <source>
        <strain evidence="5 8">040915-1/1B</strain>
        <strain evidence="4 7">17-16730-2A</strain>
    </source>
</reference>
<dbReference type="InterPro" id="IPR018357">
    <property type="entry name" value="Hexapep_transf_CS"/>
</dbReference>
<dbReference type="InterPro" id="IPR011004">
    <property type="entry name" value="Trimer_LpxA-like_sf"/>
</dbReference>
<dbReference type="PANTHER" id="PTHR23416:SF78">
    <property type="entry name" value="LIPOPOLYSACCHARIDE BIOSYNTHESIS O-ACETYL TRANSFERASE WBBJ-RELATED"/>
    <property type="match status" value="1"/>
</dbReference>
<reference evidence="3 6" key="1">
    <citation type="submission" date="2018-12" db="EMBL/GenBank/DDBJ databases">
        <title>Characterization and Draft Genome of Vibrio anguillarum J360 Marine Pathogen Isolated from an Outbreak in Lumpfish (Cyclopterus lumpus).</title>
        <authorList>
            <person name="Vasquez J.I."/>
            <person name="Cao T."/>
            <person name="Chakraborty S."/>
            <person name="Gnanagobal H."/>
            <person name="Wescot J."/>
            <person name="Boyce D."/>
            <person name="Santander J."/>
        </authorList>
    </citation>
    <scope>NUCLEOTIDE SEQUENCE [LARGE SCALE GENOMIC DNA]</scope>
    <source>
        <strain evidence="3 6">J360</strain>
    </source>
</reference>